<proteinExistence type="predicted"/>
<accession>A0A9P4PLA8</accession>
<evidence type="ECO:0000313" key="2">
    <source>
        <dbReference type="EMBL" id="KAF2447189.1"/>
    </source>
</evidence>
<feature type="compositionally biased region" description="Polar residues" evidence="1">
    <location>
        <begin position="46"/>
        <end position="55"/>
    </location>
</feature>
<reference evidence="2" key="1">
    <citation type="journal article" date="2020" name="Stud. Mycol.">
        <title>101 Dothideomycetes genomes: a test case for predicting lifestyles and emergence of pathogens.</title>
        <authorList>
            <person name="Haridas S."/>
            <person name="Albert R."/>
            <person name="Binder M."/>
            <person name="Bloem J."/>
            <person name="Labutti K."/>
            <person name="Salamov A."/>
            <person name="Andreopoulos B."/>
            <person name="Baker S."/>
            <person name="Barry K."/>
            <person name="Bills G."/>
            <person name="Bluhm B."/>
            <person name="Cannon C."/>
            <person name="Castanera R."/>
            <person name="Culley D."/>
            <person name="Daum C."/>
            <person name="Ezra D."/>
            <person name="Gonzalez J."/>
            <person name="Henrissat B."/>
            <person name="Kuo A."/>
            <person name="Liang C."/>
            <person name="Lipzen A."/>
            <person name="Lutzoni F."/>
            <person name="Magnuson J."/>
            <person name="Mondo S."/>
            <person name="Nolan M."/>
            <person name="Ohm R."/>
            <person name="Pangilinan J."/>
            <person name="Park H.-J."/>
            <person name="Ramirez L."/>
            <person name="Alfaro M."/>
            <person name="Sun H."/>
            <person name="Tritt A."/>
            <person name="Yoshinaga Y."/>
            <person name="Zwiers L.-H."/>
            <person name="Turgeon B."/>
            <person name="Goodwin S."/>
            <person name="Spatafora J."/>
            <person name="Crous P."/>
            <person name="Grigoriev I."/>
        </authorList>
    </citation>
    <scope>NUCLEOTIDE SEQUENCE</scope>
    <source>
        <strain evidence="2">CBS 690.94</strain>
    </source>
</reference>
<dbReference type="Proteomes" id="UP000799764">
    <property type="component" value="Unassembled WGS sequence"/>
</dbReference>
<dbReference type="OrthoDB" id="6077919at2759"/>
<dbReference type="EMBL" id="MU001497">
    <property type="protein sequence ID" value="KAF2447189.1"/>
    <property type="molecule type" value="Genomic_DNA"/>
</dbReference>
<gene>
    <name evidence="2" type="ORF">P171DRAFT_430106</name>
</gene>
<feature type="region of interest" description="Disordered" evidence="1">
    <location>
        <begin position="14"/>
        <end position="66"/>
    </location>
</feature>
<feature type="compositionally biased region" description="Low complexity" evidence="1">
    <location>
        <begin position="33"/>
        <end position="45"/>
    </location>
</feature>
<evidence type="ECO:0000313" key="3">
    <source>
        <dbReference type="Proteomes" id="UP000799764"/>
    </source>
</evidence>
<name>A0A9P4PLA8_9PLEO</name>
<dbReference type="AlphaFoldDB" id="A0A9P4PLA8"/>
<evidence type="ECO:0000256" key="1">
    <source>
        <dbReference type="SAM" id="MobiDB-lite"/>
    </source>
</evidence>
<protein>
    <submittedName>
        <fullName evidence="2">Uncharacterized protein</fullName>
    </submittedName>
</protein>
<organism evidence="2 3">
    <name type="scientific">Karstenula rhodostoma CBS 690.94</name>
    <dbReference type="NCBI Taxonomy" id="1392251"/>
    <lineage>
        <taxon>Eukaryota</taxon>
        <taxon>Fungi</taxon>
        <taxon>Dikarya</taxon>
        <taxon>Ascomycota</taxon>
        <taxon>Pezizomycotina</taxon>
        <taxon>Dothideomycetes</taxon>
        <taxon>Pleosporomycetidae</taxon>
        <taxon>Pleosporales</taxon>
        <taxon>Massarineae</taxon>
        <taxon>Didymosphaeriaceae</taxon>
        <taxon>Karstenula</taxon>
    </lineage>
</organism>
<sequence>MTKKILNEAIAKNDPGGIITSGGLETQWSLEGPSSASSTPRSQSPIFTPTSSHFSGSYPPSGASTPRVTLPNAMDLSTALTLRLRPGARFQTCPLCPPVKTRTYTPDGLRGHLSSGIHKSSNGLISSYLSAPEITFHCPRGLVDAGEMKKMKEFATVSGLAQHLESGACSGGKQTMKRVLQYVQEEMKNLGFGERKLFL</sequence>
<keyword evidence="3" id="KW-1185">Reference proteome</keyword>
<comment type="caution">
    <text evidence="2">The sequence shown here is derived from an EMBL/GenBank/DDBJ whole genome shotgun (WGS) entry which is preliminary data.</text>
</comment>